<keyword evidence="2" id="KW-1185">Reference proteome</keyword>
<protein>
    <submittedName>
        <fullName evidence="3">Uncharacterized protein</fullName>
    </submittedName>
</protein>
<dbReference type="AlphaFoldDB" id="A0A5S6Q6E7"/>
<reference evidence="3" key="1">
    <citation type="submission" date="2019-12" db="UniProtKB">
        <authorList>
            <consortium name="WormBaseParasite"/>
        </authorList>
    </citation>
    <scope>IDENTIFICATION</scope>
</reference>
<evidence type="ECO:0000313" key="2">
    <source>
        <dbReference type="Proteomes" id="UP000046395"/>
    </source>
</evidence>
<dbReference type="WBParaSite" id="TMUE_1000002749.1">
    <property type="protein sequence ID" value="TMUE_1000002749.1"/>
    <property type="gene ID" value="WBGene00302443"/>
</dbReference>
<organism evidence="2 3">
    <name type="scientific">Trichuris muris</name>
    <name type="common">Mouse whipworm</name>
    <dbReference type="NCBI Taxonomy" id="70415"/>
    <lineage>
        <taxon>Eukaryota</taxon>
        <taxon>Metazoa</taxon>
        <taxon>Ecdysozoa</taxon>
        <taxon>Nematoda</taxon>
        <taxon>Enoplea</taxon>
        <taxon>Dorylaimia</taxon>
        <taxon>Trichinellida</taxon>
        <taxon>Trichuridae</taxon>
        <taxon>Trichuris</taxon>
    </lineage>
</organism>
<feature type="region of interest" description="Disordered" evidence="1">
    <location>
        <begin position="1"/>
        <end position="20"/>
    </location>
</feature>
<sequence length="105" mass="11663">MSIRSKLVNSDNAELGNSGSGEFHEGIFCIFTFAEDHSSVEPIRSANTRYPWKSGAPNIPDELESRGPPPSISAQSICDPWFSVVLLEKDWAIPLINLVRNRFNS</sequence>
<proteinExistence type="predicted"/>
<accession>A0A5S6Q6E7</accession>
<dbReference type="Proteomes" id="UP000046395">
    <property type="component" value="Unassembled WGS sequence"/>
</dbReference>
<feature type="compositionally biased region" description="Polar residues" evidence="1">
    <location>
        <begin position="7"/>
        <end position="17"/>
    </location>
</feature>
<evidence type="ECO:0000313" key="3">
    <source>
        <dbReference type="WBParaSite" id="TMUE_1000002749.1"/>
    </source>
</evidence>
<evidence type="ECO:0000256" key="1">
    <source>
        <dbReference type="SAM" id="MobiDB-lite"/>
    </source>
</evidence>
<name>A0A5S6Q6E7_TRIMR</name>